<name>A0A9N7W2E6_PLEPL</name>
<dbReference type="Proteomes" id="UP001153269">
    <property type="component" value="Unassembled WGS sequence"/>
</dbReference>
<accession>A0A9N7W2E6</accession>
<feature type="compositionally biased region" description="Polar residues" evidence="1">
    <location>
        <begin position="1"/>
        <end position="17"/>
    </location>
</feature>
<gene>
    <name evidence="2" type="ORF">PLEPLA_LOCUS47505</name>
</gene>
<reference evidence="2" key="1">
    <citation type="submission" date="2020-03" db="EMBL/GenBank/DDBJ databases">
        <authorList>
            <person name="Weist P."/>
        </authorList>
    </citation>
    <scope>NUCLEOTIDE SEQUENCE</scope>
</reference>
<protein>
    <submittedName>
        <fullName evidence="2">Uncharacterized protein</fullName>
    </submittedName>
</protein>
<evidence type="ECO:0000313" key="2">
    <source>
        <dbReference type="EMBL" id="CAB1459668.1"/>
    </source>
</evidence>
<dbReference type="AlphaFoldDB" id="A0A9N7W2E6"/>
<proteinExistence type="predicted"/>
<evidence type="ECO:0000313" key="3">
    <source>
        <dbReference type="Proteomes" id="UP001153269"/>
    </source>
</evidence>
<organism evidence="2 3">
    <name type="scientific">Pleuronectes platessa</name>
    <name type="common">European plaice</name>
    <dbReference type="NCBI Taxonomy" id="8262"/>
    <lineage>
        <taxon>Eukaryota</taxon>
        <taxon>Metazoa</taxon>
        <taxon>Chordata</taxon>
        <taxon>Craniata</taxon>
        <taxon>Vertebrata</taxon>
        <taxon>Euteleostomi</taxon>
        <taxon>Actinopterygii</taxon>
        <taxon>Neopterygii</taxon>
        <taxon>Teleostei</taxon>
        <taxon>Neoteleostei</taxon>
        <taxon>Acanthomorphata</taxon>
        <taxon>Carangaria</taxon>
        <taxon>Pleuronectiformes</taxon>
        <taxon>Pleuronectoidei</taxon>
        <taxon>Pleuronectidae</taxon>
        <taxon>Pleuronectes</taxon>
    </lineage>
</organism>
<comment type="caution">
    <text evidence="2">The sequence shown here is derived from an EMBL/GenBank/DDBJ whole genome shotgun (WGS) entry which is preliminary data.</text>
</comment>
<evidence type="ECO:0000256" key="1">
    <source>
        <dbReference type="SAM" id="MobiDB-lite"/>
    </source>
</evidence>
<keyword evidence="3" id="KW-1185">Reference proteome</keyword>
<dbReference type="EMBL" id="CADEAL010004442">
    <property type="protein sequence ID" value="CAB1459668.1"/>
    <property type="molecule type" value="Genomic_DNA"/>
</dbReference>
<feature type="region of interest" description="Disordered" evidence="1">
    <location>
        <begin position="1"/>
        <end position="24"/>
    </location>
</feature>
<sequence>MEGTRSSPSSITCSGMTQFHGRLTPKFPCANRSPVRIERGSYNATAMHTERDEAQRSKLEKMVCCHLNLEIQIFNRADIRNTHQTISCAEEFSPRPDRETVF</sequence>